<evidence type="ECO:0008006" key="8">
    <source>
        <dbReference type="Google" id="ProtNLM"/>
    </source>
</evidence>
<organism evidence="6 7">
    <name type="scientific">Aspergillus ochraceoroseus IBT 24754</name>
    <dbReference type="NCBI Taxonomy" id="1392256"/>
    <lineage>
        <taxon>Eukaryota</taxon>
        <taxon>Fungi</taxon>
        <taxon>Dikarya</taxon>
        <taxon>Ascomycota</taxon>
        <taxon>Pezizomycotina</taxon>
        <taxon>Eurotiomycetes</taxon>
        <taxon>Eurotiomycetidae</taxon>
        <taxon>Eurotiales</taxon>
        <taxon>Aspergillaceae</taxon>
        <taxon>Aspergillus</taxon>
        <taxon>Aspergillus subgen. Nidulantes</taxon>
    </lineage>
</organism>
<dbReference type="Pfam" id="PF00743">
    <property type="entry name" value="FMO-like"/>
    <property type="match status" value="1"/>
</dbReference>
<dbReference type="InterPro" id="IPR051209">
    <property type="entry name" value="FAD-bind_Monooxygenase_sf"/>
</dbReference>
<sequence>MDELEARMITKDVKGQGITLFTNVFPFHHSLTHPPTSTIMATKDSSTAEKHIFCAIIGAGMCGVSLGSQFLRTSTLRADEFVIFDRNDDFGGVWRSNRYPGAACDIPSHAYVMPTCLNPNWSKKFSEGAEIQQYYAHYADKYKLRPSTIFNVEVHEARWNEKLFLWEILVEDRSTGYRTRWTANVVFDNGGGFHRPKYAAIPGREDFQGDQFHTGEWPTGYDLRGKRVALIGTGPSAAQVGPKIQPLVDQLYMYQRSAGHVLPRNNHVIPRWQRLLFWLFPPVLRFYHSWWCRFFDQTKNMWMSGTSENKAMHEAAMAFLNREVPDPELRRKLRPTATFGCKRVLFLDNWYSMFNQHNVELVTEKPVRISERGIVSVDSARPDQEVERPIDVLIWGTGFDMNDSGGHFQVYGEEGKNLSETWRDYPETYWSVGVTGFPNFFLTLGPNSTNYWSNITTVVEIQINYHCAMVKHIKRQQQQSNYALYPDRLVQKLHNDWLRENRGTPSFLVPGCATYHQTPSGATPMYNHYRVWQYRRRMSSLVLADFVEMRKPRADLIHVGF</sequence>
<evidence type="ECO:0000313" key="6">
    <source>
        <dbReference type="EMBL" id="PTU21444.1"/>
    </source>
</evidence>
<dbReference type="GO" id="GO:0050660">
    <property type="term" value="F:flavin adenine dinucleotide binding"/>
    <property type="evidence" value="ECO:0007669"/>
    <property type="project" value="InterPro"/>
</dbReference>
<dbReference type="PANTHER" id="PTHR42877:SF4">
    <property type="entry name" value="FAD_NAD(P)-BINDING DOMAIN-CONTAINING PROTEIN-RELATED"/>
    <property type="match status" value="1"/>
</dbReference>
<keyword evidence="3" id="KW-0285">Flavoprotein</keyword>
<dbReference type="PANTHER" id="PTHR42877">
    <property type="entry name" value="L-ORNITHINE N(5)-MONOOXYGENASE-RELATED"/>
    <property type="match status" value="1"/>
</dbReference>
<keyword evidence="4" id="KW-0274">FAD</keyword>
<evidence type="ECO:0000313" key="7">
    <source>
        <dbReference type="Proteomes" id="UP000244073"/>
    </source>
</evidence>
<gene>
    <name evidence="6" type="ORF">P175DRAFT_0500342</name>
</gene>
<dbReference type="InterPro" id="IPR036188">
    <property type="entry name" value="FAD/NAD-bd_sf"/>
</dbReference>
<dbReference type="EMBL" id="MSFN02000003">
    <property type="protein sequence ID" value="PTU21444.1"/>
    <property type="molecule type" value="Genomic_DNA"/>
</dbReference>
<dbReference type="OrthoDB" id="74360at2759"/>
<evidence type="ECO:0000256" key="4">
    <source>
        <dbReference type="ARBA" id="ARBA00022827"/>
    </source>
</evidence>
<dbReference type="SUPFAM" id="SSF51905">
    <property type="entry name" value="FAD/NAD(P)-binding domain"/>
    <property type="match status" value="2"/>
</dbReference>
<protein>
    <recommendedName>
        <fullName evidence="8">FAD/NAD(P)-binding domain-containing protein</fullName>
    </recommendedName>
</protein>
<evidence type="ECO:0000256" key="2">
    <source>
        <dbReference type="ARBA" id="ARBA00010139"/>
    </source>
</evidence>
<dbReference type="GeneID" id="63813821"/>
<dbReference type="VEuPathDB" id="FungiDB:P175DRAFT_0500342"/>
<dbReference type="InterPro" id="IPR020946">
    <property type="entry name" value="Flavin_mOase-like"/>
</dbReference>
<name>A0A2T5LYT6_9EURO</name>
<dbReference type="GO" id="GO:0004499">
    <property type="term" value="F:N,N-dimethylaniline monooxygenase activity"/>
    <property type="evidence" value="ECO:0007669"/>
    <property type="project" value="InterPro"/>
</dbReference>
<evidence type="ECO:0000256" key="3">
    <source>
        <dbReference type="ARBA" id="ARBA00022630"/>
    </source>
</evidence>
<reference evidence="6 7" key="1">
    <citation type="journal article" date="2018" name="Proc. Natl. Acad. Sci. U.S.A.">
        <title>Linking secondary metabolites to gene clusters through genome sequencing of six diverse Aspergillus species.</title>
        <authorList>
            <person name="Kaerboelling I."/>
            <person name="Vesth T.C."/>
            <person name="Frisvad J.C."/>
            <person name="Nybo J.L."/>
            <person name="Theobald S."/>
            <person name="Kuo A."/>
            <person name="Bowyer P."/>
            <person name="Matsuda Y."/>
            <person name="Mondo S."/>
            <person name="Lyhne E.K."/>
            <person name="Kogle M.E."/>
            <person name="Clum A."/>
            <person name="Lipzen A."/>
            <person name="Salamov A."/>
            <person name="Ngan C.Y."/>
            <person name="Daum C."/>
            <person name="Chiniquy J."/>
            <person name="Barry K."/>
            <person name="LaButti K."/>
            <person name="Haridas S."/>
            <person name="Simmons B.A."/>
            <person name="Magnuson J.K."/>
            <person name="Mortensen U.H."/>
            <person name="Larsen T.O."/>
            <person name="Grigoriev I.V."/>
            <person name="Baker S.E."/>
            <person name="Andersen M.R."/>
        </authorList>
    </citation>
    <scope>NUCLEOTIDE SEQUENCE [LARGE SCALE GENOMIC DNA]</scope>
    <source>
        <strain evidence="6 7">IBT 24754</strain>
    </source>
</reference>
<dbReference type="GO" id="GO:0050661">
    <property type="term" value="F:NADP binding"/>
    <property type="evidence" value="ECO:0007669"/>
    <property type="project" value="InterPro"/>
</dbReference>
<dbReference type="Gene3D" id="3.50.50.60">
    <property type="entry name" value="FAD/NAD(P)-binding domain"/>
    <property type="match status" value="2"/>
</dbReference>
<comment type="cofactor">
    <cofactor evidence="1">
        <name>FAD</name>
        <dbReference type="ChEBI" id="CHEBI:57692"/>
    </cofactor>
</comment>
<comment type="caution">
    <text evidence="6">The sequence shown here is derived from an EMBL/GenBank/DDBJ whole genome shotgun (WGS) entry which is preliminary data.</text>
</comment>
<dbReference type="RefSeq" id="XP_040752836.1">
    <property type="nucleotide sequence ID" value="XM_040896939.1"/>
</dbReference>
<accession>A0A2T5LYT6</accession>
<evidence type="ECO:0000256" key="1">
    <source>
        <dbReference type="ARBA" id="ARBA00001974"/>
    </source>
</evidence>
<keyword evidence="5" id="KW-0560">Oxidoreductase</keyword>
<evidence type="ECO:0000256" key="5">
    <source>
        <dbReference type="ARBA" id="ARBA00023002"/>
    </source>
</evidence>
<comment type="similarity">
    <text evidence="2">Belongs to the FAD-binding monooxygenase family.</text>
</comment>
<proteinExistence type="inferred from homology"/>
<dbReference type="Proteomes" id="UP000244073">
    <property type="component" value="Unassembled WGS sequence"/>
</dbReference>
<dbReference type="AlphaFoldDB" id="A0A2T5LYT6"/>